<dbReference type="Gene3D" id="3.20.20.80">
    <property type="entry name" value="Glycosidases"/>
    <property type="match status" value="1"/>
</dbReference>
<evidence type="ECO:0000259" key="3">
    <source>
        <dbReference type="SMART" id="SM00642"/>
    </source>
</evidence>
<dbReference type="CDD" id="cd11338">
    <property type="entry name" value="AmyAc_CMD"/>
    <property type="match status" value="1"/>
</dbReference>
<dbReference type="SUPFAM" id="SSF51011">
    <property type="entry name" value="Glycosyl hydrolase domain"/>
    <property type="match status" value="1"/>
</dbReference>
<dbReference type="GO" id="GO:0005975">
    <property type="term" value="P:carbohydrate metabolic process"/>
    <property type="evidence" value="ECO:0007669"/>
    <property type="project" value="InterPro"/>
</dbReference>
<dbReference type="SMART" id="SM00642">
    <property type="entry name" value="Aamy"/>
    <property type="match status" value="1"/>
</dbReference>
<dbReference type="PANTHER" id="PTHR10357">
    <property type="entry name" value="ALPHA-AMYLASE FAMILY MEMBER"/>
    <property type="match status" value="1"/>
</dbReference>
<dbReference type="GO" id="GO:0016798">
    <property type="term" value="F:hydrolase activity, acting on glycosyl bonds"/>
    <property type="evidence" value="ECO:0007669"/>
    <property type="project" value="UniProtKB-KW"/>
</dbReference>
<gene>
    <name evidence="4" type="ORF">SAMN02745114_01443</name>
</gene>
<evidence type="ECO:0000313" key="5">
    <source>
        <dbReference type="Proteomes" id="UP000190657"/>
    </source>
</evidence>
<proteinExistence type="predicted"/>
<dbReference type="OrthoDB" id="9805159at2"/>
<dbReference type="EMBL" id="FUWW01000017">
    <property type="protein sequence ID" value="SJZ72652.1"/>
    <property type="molecule type" value="Genomic_DNA"/>
</dbReference>
<keyword evidence="2 4" id="KW-0326">Glycosidase</keyword>
<dbReference type="Proteomes" id="UP000190657">
    <property type="component" value="Unassembled WGS sequence"/>
</dbReference>
<evidence type="ECO:0000313" key="4">
    <source>
        <dbReference type="EMBL" id="SJZ72652.1"/>
    </source>
</evidence>
<dbReference type="AlphaFoldDB" id="A0A1T4N089"/>
<sequence length="624" mass="72842">MVFNSRSKEYKDKIRAIATDEPVKLRIIVPRSMKCSGATLCVHKENENNVYNSMFWAGMCGDDKEYWELHFVADTPGLYWYHFELDTPWGKSFVRNVGHGHGEFSPDGADFQQTVYDKDFATPDWLKGGIIYQIFPDRFYNSGKKKTGYRKSRVLRKWGEEPFWREEQMNGIWNNDYFGGDLLGVEEKLPYLKDLGVTCIYLNPIFEANSNHRYDTADYEKIDPLLGTEKDLKNLCKVAKNEYGISIILDGVFSHTGCDSKYFNLYNNYNSIGAYNSQNSPYYSWYKFINYPDEYDSWWGIKLLPEVREEDESYREYICGKDGILRKWLKCGIAGWRLDVADELPDVFLDDLRKAVKEENSDAVIIGEVWEDATTKFAYGQRRRYLLGEQLDSVMNYPFANAVLDFVKYPNAHEFFDRVMTVVENYPPQVTNVLMNHIGTHDTERAISRLAGDSCEGYGRHWQYEHNKLSEYEYLRGLSLMKIASLIQYTLPGVPSLYYGDEIGMEGRKDPFNRACMNWEEPNNELLRWYKRLGEIRIGCKVLAKGEFVPLYSEHKTIAYLRTDENSELLVAVNLDDTDVDIFVGEQWDNSYCFFDESATDGYIHLEPMRYTLLTRVIEFSDCR</sequence>
<name>A0A1T4N089_9FIRM</name>
<dbReference type="InterPro" id="IPR006047">
    <property type="entry name" value="GH13_cat_dom"/>
</dbReference>
<dbReference type="InterPro" id="IPR013780">
    <property type="entry name" value="Glyco_hydro_b"/>
</dbReference>
<keyword evidence="1" id="KW-0378">Hydrolase</keyword>
<dbReference type="Pfam" id="PF00128">
    <property type="entry name" value="Alpha-amylase"/>
    <property type="match status" value="1"/>
</dbReference>
<dbReference type="RefSeq" id="WP_078768903.1">
    <property type="nucleotide sequence ID" value="NZ_FUWW01000017.1"/>
</dbReference>
<keyword evidence="5" id="KW-1185">Reference proteome</keyword>
<dbReference type="PANTHER" id="PTHR10357:SF210">
    <property type="entry name" value="MALTODEXTRIN GLUCOSIDASE"/>
    <property type="match status" value="1"/>
</dbReference>
<dbReference type="Gene3D" id="3.90.400.10">
    <property type="entry name" value="Oligo-1,6-glucosidase, Domain 2"/>
    <property type="match status" value="1"/>
</dbReference>
<evidence type="ECO:0000256" key="1">
    <source>
        <dbReference type="ARBA" id="ARBA00022801"/>
    </source>
</evidence>
<dbReference type="SUPFAM" id="SSF51445">
    <property type="entry name" value="(Trans)glycosidases"/>
    <property type="match status" value="1"/>
</dbReference>
<dbReference type="InterPro" id="IPR017853">
    <property type="entry name" value="GH"/>
</dbReference>
<protein>
    <submittedName>
        <fullName evidence="4">Glycosidase</fullName>
    </submittedName>
</protein>
<reference evidence="5" key="1">
    <citation type="submission" date="2017-02" db="EMBL/GenBank/DDBJ databases">
        <authorList>
            <person name="Varghese N."/>
            <person name="Submissions S."/>
        </authorList>
    </citation>
    <scope>NUCLEOTIDE SEQUENCE [LARGE SCALE GENOMIC DNA]</scope>
    <source>
        <strain evidence="5">ATCC 51222</strain>
    </source>
</reference>
<feature type="domain" description="Glycosyl hydrolase family 13 catalytic" evidence="3">
    <location>
        <begin position="133"/>
        <end position="537"/>
    </location>
</feature>
<dbReference type="Gene3D" id="2.60.40.1180">
    <property type="entry name" value="Golgi alpha-mannosidase II"/>
    <property type="match status" value="1"/>
</dbReference>
<dbReference type="STRING" id="290054.SAMN02745114_01443"/>
<evidence type="ECO:0000256" key="2">
    <source>
        <dbReference type="ARBA" id="ARBA00023295"/>
    </source>
</evidence>
<dbReference type="InterPro" id="IPR045857">
    <property type="entry name" value="O16G_dom_2"/>
</dbReference>
<accession>A0A1T4N089</accession>
<organism evidence="4 5">
    <name type="scientific">Eubacterium coprostanoligenes</name>
    <dbReference type="NCBI Taxonomy" id="290054"/>
    <lineage>
        <taxon>Bacteria</taxon>
        <taxon>Bacillati</taxon>
        <taxon>Bacillota</taxon>
        <taxon>Clostridia</taxon>
        <taxon>Eubacteriales</taxon>
        <taxon>Eubacteriaceae</taxon>
        <taxon>Eubacterium</taxon>
    </lineage>
</organism>